<organism evidence="12 13">
    <name type="scientific">Aspergillus transmontanensis</name>
    <dbReference type="NCBI Taxonomy" id="1034304"/>
    <lineage>
        <taxon>Eukaryota</taxon>
        <taxon>Fungi</taxon>
        <taxon>Dikarya</taxon>
        <taxon>Ascomycota</taxon>
        <taxon>Pezizomycotina</taxon>
        <taxon>Eurotiomycetes</taxon>
        <taxon>Eurotiomycetidae</taxon>
        <taxon>Eurotiales</taxon>
        <taxon>Aspergillaceae</taxon>
        <taxon>Aspergillus</taxon>
        <taxon>Aspergillus subgen. Circumdati</taxon>
    </lineage>
</organism>
<dbReference type="SUPFAM" id="SSF52540">
    <property type="entry name" value="P-loop containing nucleoside triphosphate hydrolases"/>
    <property type="match status" value="2"/>
</dbReference>
<dbReference type="GO" id="GO:0016887">
    <property type="term" value="F:ATP hydrolysis activity"/>
    <property type="evidence" value="ECO:0007669"/>
    <property type="project" value="InterPro"/>
</dbReference>
<feature type="transmembrane region" description="Helical" evidence="10">
    <location>
        <begin position="1360"/>
        <end position="1384"/>
    </location>
</feature>
<feature type="transmembrane region" description="Helical" evidence="10">
    <location>
        <begin position="1126"/>
        <end position="1143"/>
    </location>
</feature>
<dbReference type="PROSITE" id="PS50893">
    <property type="entry name" value="ABC_TRANSPORTER_2"/>
    <property type="match status" value="2"/>
</dbReference>
<evidence type="ECO:0000259" key="11">
    <source>
        <dbReference type="PROSITE" id="PS50893"/>
    </source>
</evidence>
<dbReference type="PANTHER" id="PTHR19241">
    <property type="entry name" value="ATP-BINDING CASSETTE TRANSPORTER"/>
    <property type="match status" value="1"/>
</dbReference>
<dbReference type="Pfam" id="PF19055">
    <property type="entry name" value="ABC2_membrane_7"/>
    <property type="match status" value="1"/>
</dbReference>
<sequence length="1392" mass="155996">MVFELTGIFGKWLKPIQRHASEDDARRESVGRHSGVLRCNKLGKFGHTELTDKVTAQSRRRQGDRAHEVHHGGLKFRGLIRNQAQVCCRHQLANPATWFSRKPPPSRAILQRLTGTIRQGEMLMVVGRPGSGCTTVLKALANIREEYLAMEGDVWYGSMDAATVKQVRANQVAFVGEDDIHFPTLSVSTTLKFALNTRRSTSDPDRAQHLQQDLQTVLELMGLAQAAHVRIGSDHIRGVSGGQRRRVSLAEALCTRASLFCFDNPTRGLDSSTAIRFLTTMRKYTTRSQCTTAMSLYQASDSAVAMFDKVLVLNDGHVAYYGPATSAKAYFESLGFDCSPRISVSDFLASMSGTPEGRTPREDLDRPVPIHPADFETRFRESSFYQQTVSDTATPPQSKTVGKLKASGYALPLYRQVYECTVRHYQIFLTDRAAWIAEAAGTIVQALLLGTLFRNQRDVTQGLYTRGSALFFCVLIMGLQASAEFGNTFVQRPILLKQKALRFYRPGAYALGQILADVPWKFIFILYSLPIYWMINFQRTAGHFFTWLVCLYMGLMALSVMFRAIAVFTNSITRAILPVGLLLNVFIIYTGFYITPPGMKVWLFWIRYLDPMYYIFESVALNEIGTSSYQCSAGDIVPRGSAYNETSYQACAVSGSVAGELSLSGRLYLMAEYGFKQAHLWRNVGINAAFFVFFSVVVMIGMERFRNAAEHMSTIFYRRLPSWVSVSASRSADIEEPPIVNETKDSKPSSNHDVKAIGRLETTQSVFAWQELSLQLDDDKRLLHEVSGWLQPGKMTALMGMSGAGKTTLLDTLAQRIQIGRLSGGLYLNGQTLPASMGRRTGFVHQNDIHLASSTVREALQLSACLRRPATVSWDEKMGHVEMLIQLLEMEDIAEAIIGVPGAGLNLEQRKRVSIGVELAAKPDIVLFLDEPTSGLDGNSALSIVQLMRRLSDAGQTILCTIHQPSAQMIEQFDNLLLLVPGGKTVYFGPLGSRCQKILDYFARYTRRCGETENPADYLLAASAEPDTDWFQTWRQSPEYSSTQEQLQKMLQVQEAKDSSTPNSDRTYAASYLDQLRIVTQRAFTNYWRDSDYVLGKIQLNIWMGLMNGLTFLQLSNDLTDARGRMFSIFVGVITGPVLSLQIEPRFILLRDQFLARENESRVYHWSIFTISALLVEIPFTLLGGLIYWLLWYYMVGYLTISTRAGYAFLMYELYSLFVASLAQLTASLFPTVLAAQVATGFIWLVVNTFNGPLSPPPLTPRGWRWFYSISPLFYFIEGIGTNAMHALQITCSDSELTTFQAPAGQTCASYTAEFFGLANSTGYLVDPNATGLCEYCAYADGDEYVKQYDMSYSQRGNNVGIFIGFILFNYTMAVLATYLIFIFKWRKRRSN</sequence>
<dbReference type="GO" id="GO:0005886">
    <property type="term" value="C:plasma membrane"/>
    <property type="evidence" value="ECO:0007669"/>
    <property type="project" value="UniProtKB-SubCell"/>
</dbReference>
<evidence type="ECO:0000256" key="5">
    <source>
        <dbReference type="ARBA" id="ARBA00022692"/>
    </source>
</evidence>
<keyword evidence="8 10" id="KW-1133">Transmembrane helix</keyword>
<dbReference type="Gene3D" id="3.40.50.300">
    <property type="entry name" value="P-loop containing nucleotide triphosphate hydrolases"/>
    <property type="match status" value="2"/>
</dbReference>
<feature type="domain" description="ABC transporter" evidence="11">
    <location>
        <begin position="92"/>
        <end position="340"/>
    </location>
</feature>
<evidence type="ECO:0000256" key="6">
    <source>
        <dbReference type="ARBA" id="ARBA00022741"/>
    </source>
</evidence>
<comment type="subcellular location">
    <subcellularLocation>
        <location evidence="1">Cell membrane</location>
        <topology evidence="1">Multi-pass membrane protein</topology>
    </subcellularLocation>
</comment>
<feature type="domain" description="ABC transporter" evidence="11">
    <location>
        <begin position="760"/>
        <end position="1007"/>
    </location>
</feature>
<dbReference type="InterPro" id="IPR013525">
    <property type="entry name" value="ABC2_TM"/>
</dbReference>
<evidence type="ECO:0000256" key="2">
    <source>
        <dbReference type="ARBA" id="ARBA00006012"/>
    </source>
</evidence>
<name>A0A5N6W2Z5_9EURO</name>
<evidence type="ECO:0000256" key="4">
    <source>
        <dbReference type="ARBA" id="ARBA00022475"/>
    </source>
</evidence>
<keyword evidence="5 10" id="KW-0812">Transmembrane</keyword>
<proteinExistence type="inferred from homology"/>
<feature type="transmembrane region" description="Helical" evidence="10">
    <location>
        <begin position="684"/>
        <end position="702"/>
    </location>
</feature>
<keyword evidence="13" id="KW-1185">Reference proteome</keyword>
<evidence type="ECO:0000256" key="8">
    <source>
        <dbReference type="ARBA" id="ARBA00022989"/>
    </source>
</evidence>
<dbReference type="Pfam" id="PF00005">
    <property type="entry name" value="ABC_tran"/>
    <property type="match status" value="2"/>
</dbReference>
<dbReference type="GO" id="GO:0140359">
    <property type="term" value="F:ABC-type transporter activity"/>
    <property type="evidence" value="ECO:0007669"/>
    <property type="project" value="InterPro"/>
</dbReference>
<evidence type="ECO:0000256" key="3">
    <source>
        <dbReference type="ARBA" id="ARBA00022448"/>
    </source>
</evidence>
<feature type="transmembrane region" description="Helical" evidence="10">
    <location>
        <begin position="469"/>
        <end position="490"/>
    </location>
</feature>
<feature type="transmembrane region" description="Helical" evidence="10">
    <location>
        <begin position="575"/>
        <end position="594"/>
    </location>
</feature>
<comment type="similarity">
    <text evidence="2">Belongs to the ABC transporter superfamily. ABCG family. PDR (TC 3.A.1.205) subfamily.</text>
</comment>
<dbReference type="InterPro" id="IPR003593">
    <property type="entry name" value="AAA+_ATPase"/>
</dbReference>
<evidence type="ECO:0000313" key="13">
    <source>
        <dbReference type="Proteomes" id="UP000325433"/>
    </source>
</evidence>
<accession>A0A5N6W2Z5</accession>
<dbReference type="InterPro" id="IPR034003">
    <property type="entry name" value="ABCG_PDR_2"/>
</dbReference>
<protein>
    <submittedName>
        <fullName evidence="12">P-loop containing nucleoside triphosphate hydrolase protein</fullName>
    </submittedName>
</protein>
<keyword evidence="12" id="KW-0378">Hydrolase</keyword>
<gene>
    <name evidence="12" type="ORF">BDV41DRAFT_563187</name>
</gene>
<evidence type="ECO:0000256" key="7">
    <source>
        <dbReference type="ARBA" id="ARBA00022840"/>
    </source>
</evidence>
<keyword evidence="7" id="KW-0067">ATP-binding</keyword>
<dbReference type="PROSITE" id="PS00211">
    <property type="entry name" value="ABC_TRANSPORTER_1"/>
    <property type="match status" value="1"/>
</dbReference>
<evidence type="ECO:0000256" key="10">
    <source>
        <dbReference type="SAM" id="Phobius"/>
    </source>
</evidence>
<dbReference type="EMBL" id="ML738314">
    <property type="protein sequence ID" value="KAE8315155.1"/>
    <property type="molecule type" value="Genomic_DNA"/>
</dbReference>
<evidence type="ECO:0000313" key="12">
    <source>
        <dbReference type="EMBL" id="KAE8315155.1"/>
    </source>
</evidence>
<evidence type="ECO:0000256" key="1">
    <source>
        <dbReference type="ARBA" id="ARBA00004651"/>
    </source>
</evidence>
<dbReference type="InterPro" id="IPR017871">
    <property type="entry name" value="ABC_transporter-like_CS"/>
</dbReference>
<dbReference type="InterPro" id="IPR010929">
    <property type="entry name" value="PDR_CDR_ABC"/>
</dbReference>
<feature type="transmembrane region" description="Helical" evidence="10">
    <location>
        <begin position="1214"/>
        <end position="1247"/>
    </location>
</feature>
<dbReference type="Pfam" id="PF01061">
    <property type="entry name" value="ABC2_membrane"/>
    <property type="match status" value="2"/>
</dbReference>
<keyword evidence="3" id="KW-0813">Transport</keyword>
<feature type="transmembrane region" description="Helical" evidence="10">
    <location>
        <begin position="1163"/>
        <end position="1193"/>
    </location>
</feature>
<dbReference type="SMART" id="SM00382">
    <property type="entry name" value="AAA"/>
    <property type="match status" value="2"/>
</dbReference>
<keyword evidence="9 10" id="KW-0472">Membrane</keyword>
<reference evidence="13" key="1">
    <citation type="submission" date="2019-04" db="EMBL/GenBank/DDBJ databases">
        <title>Friends and foes A comparative genomics studyof 23 Aspergillus species from section Flavi.</title>
        <authorList>
            <consortium name="DOE Joint Genome Institute"/>
            <person name="Kjaerbolling I."/>
            <person name="Vesth T."/>
            <person name="Frisvad J.C."/>
            <person name="Nybo J.L."/>
            <person name="Theobald S."/>
            <person name="Kildgaard S."/>
            <person name="Isbrandt T."/>
            <person name="Kuo A."/>
            <person name="Sato A."/>
            <person name="Lyhne E.K."/>
            <person name="Kogle M.E."/>
            <person name="Wiebenga A."/>
            <person name="Kun R.S."/>
            <person name="Lubbers R.J."/>
            <person name="Makela M.R."/>
            <person name="Barry K."/>
            <person name="Chovatia M."/>
            <person name="Clum A."/>
            <person name="Daum C."/>
            <person name="Haridas S."/>
            <person name="He G."/>
            <person name="LaButti K."/>
            <person name="Lipzen A."/>
            <person name="Mondo S."/>
            <person name="Riley R."/>
            <person name="Salamov A."/>
            <person name="Simmons B.A."/>
            <person name="Magnuson J.K."/>
            <person name="Henrissat B."/>
            <person name="Mortensen U.H."/>
            <person name="Larsen T.O."/>
            <person name="Devries R.P."/>
            <person name="Grigoriev I.V."/>
            <person name="Machida M."/>
            <person name="Baker S.E."/>
            <person name="Andersen M.R."/>
        </authorList>
    </citation>
    <scope>NUCLEOTIDE SEQUENCE [LARGE SCALE GENOMIC DNA]</scope>
    <source>
        <strain evidence="13">CBS 130015</strain>
    </source>
</reference>
<dbReference type="Proteomes" id="UP000325433">
    <property type="component" value="Unassembled WGS sequence"/>
</dbReference>
<dbReference type="InterPro" id="IPR003439">
    <property type="entry name" value="ABC_transporter-like_ATP-bd"/>
</dbReference>
<feature type="transmembrane region" description="Helical" evidence="10">
    <location>
        <begin position="511"/>
        <end position="533"/>
    </location>
</feature>
<dbReference type="GO" id="GO:0005524">
    <property type="term" value="F:ATP binding"/>
    <property type="evidence" value="ECO:0007669"/>
    <property type="project" value="UniProtKB-KW"/>
</dbReference>
<dbReference type="FunFam" id="3.40.50.300:FF:000054">
    <property type="entry name" value="ABC multidrug transporter atrF"/>
    <property type="match status" value="1"/>
</dbReference>
<keyword evidence="4" id="KW-1003">Cell membrane</keyword>
<feature type="transmembrane region" description="Helical" evidence="10">
    <location>
        <begin position="545"/>
        <end position="568"/>
    </location>
</feature>
<dbReference type="InterPro" id="IPR043926">
    <property type="entry name" value="ABCG_dom"/>
</dbReference>
<evidence type="ECO:0000256" key="9">
    <source>
        <dbReference type="ARBA" id="ARBA00023136"/>
    </source>
</evidence>
<dbReference type="Pfam" id="PF06422">
    <property type="entry name" value="PDR_CDR"/>
    <property type="match status" value="1"/>
</dbReference>
<dbReference type="InterPro" id="IPR027417">
    <property type="entry name" value="P-loop_NTPase"/>
</dbReference>
<keyword evidence="6" id="KW-0547">Nucleotide-binding</keyword>
<dbReference type="CDD" id="cd03232">
    <property type="entry name" value="ABCG_PDR_domain2"/>
    <property type="match status" value="1"/>
</dbReference>